<protein>
    <submittedName>
        <fullName evidence="2">DUF4065 domain-containing protein</fullName>
    </submittedName>
</protein>
<reference evidence="2 3" key="1">
    <citation type="submission" date="2020-02" db="EMBL/GenBank/DDBJ databases">
        <title>Fructobacillus sp. isolated from paper mulberry of Taiwan.</title>
        <authorList>
            <person name="Lin S.-T."/>
        </authorList>
    </citation>
    <scope>NUCLEOTIDE SEQUENCE [LARGE SCALE GENOMIC DNA]</scope>
    <source>
        <strain evidence="2 3">M1-10</strain>
    </source>
</reference>
<dbReference type="RefSeq" id="WP_213819497.1">
    <property type="nucleotide sequence ID" value="NZ_JAAMFI010000001.1"/>
</dbReference>
<sequence>MTTPKFIERDYDVMNIANYVVVYALRIGKPISNLLLQKVLYYLYVDYLVNKNIKLFNEPIEKWGYGPVLPDVYHNFKSNGISSIQIPAPIMIEGGEKEEGDIDLFGTIIKPFNSERVQDSFVQNGDDISYFEKIVKDYLDEYSERPFALVEKTHSEPMWMNRKEDIEAGVRNLQYSDEEIFNYFVNR</sequence>
<dbReference type="Proteomes" id="UP001519418">
    <property type="component" value="Unassembled WGS sequence"/>
</dbReference>
<organism evidence="2 3">
    <name type="scientific">Fructobacillus papyriferae</name>
    <dbReference type="NCBI Taxonomy" id="2713171"/>
    <lineage>
        <taxon>Bacteria</taxon>
        <taxon>Bacillati</taxon>
        <taxon>Bacillota</taxon>
        <taxon>Bacilli</taxon>
        <taxon>Lactobacillales</taxon>
        <taxon>Lactobacillaceae</taxon>
        <taxon>Fructobacillus</taxon>
    </lineage>
</organism>
<evidence type="ECO:0000313" key="3">
    <source>
        <dbReference type="Proteomes" id="UP001519418"/>
    </source>
</evidence>
<accession>A0ABS5QRF5</accession>
<evidence type="ECO:0000259" key="1">
    <source>
        <dbReference type="Pfam" id="PF13274"/>
    </source>
</evidence>
<evidence type="ECO:0000313" key="2">
    <source>
        <dbReference type="EMBL" id="MBS9334904.1"/>
    </source>
</evidence>
<comment type="caution">
    <text evidence="2">The sequence shown here is derived from an EMBL/GenBank/DDBJ whole genome shotgun (WGS) entry which is preliminary data.</text>
</comment>
<proteinExistence type="predicted"/>
<gene>
    <name evidence="2" type="ORF">G6R27_02475</name>
</gene>
<feature type="domain" description="Antitoxin SocA-like Panacea" evidence="1">
    <location>
        <begin position="36"/>
        <end position="159"/>
    </location>
</feature>
<dbReference type="Pfam" id="PF13274">
    <property type="entry name" value="SocA_Panacea"/>
    <property type="match status" value="1"/>
</dbReference>
<name>A0ABS5QRF5_9LACO</name>
<dbReference type="EMBL" id="JAAMFI010000001">
    <property type="protein sequence ID" value="MBS9334904.1"/>
    <property type="molecule type" value="Genomic_DNA"/>
</dbReference>
<dbReference type="InterPro" id="IPR025272">
    <property type="entry name" value="SocA_Panacea"/>
</dbReference>
<keyword evidence="3" id="KW-1185">Reference proteome</keyword>